<dbReference type="PANTHER" id="PTHR45786">
    <property type="entry name" value="DNA BINDING PROTEIN-LIKE"/>
    <property type="match status" value="1"/>
</dbReference>
<feature type="non-terminal residue" evidence="1">
    <location>
        <position position="1"/>
    </location>
</feature>
<organism evidence="1 2">
    <name type="scientific">Dentiscutata erythropus</name>
    <dbReference type="NCBI Taxonomy" id="1348616"/>
    <lineage>
        <taxon>Eukaryota</taxon>
        <taxon>Fungi</taxon>
        <taxon>Fungi incertae sedis</taxon>
        <taxon>Mucoromycota</taxon>
        <taxon>Glomeromycotina</taxon>
        <taxon>Glomeromycetes</taxon>
        <taxon>Diversisporales</taxon>
        <taxon>Gigasporaceae</taxon>
        <taxon>Dentiscutata</taxon>
    </lineage>
</organism>
<dbReference type="EMBL" id="CAJVPY010029317">
    <property type="protein sequence ID" value="CAG8794038.1"/>
    <property type="molecule type" value="Genomic_DNA"/>
</dbReference>
<evidence type="ECO:0000313" key="1">
    <source>
        <dbReference type="EMBL" id="CAG8794038.1"/>
    </source>
</evidence>
<dbReference type="AlphaFoldDB" id="A0A9N9JSL6"/>
<comment type="caution">
    <text evidence="1">The sequence shown here is derived from an EMBL/GenBank/DDBJ whole genome shotgun (WGS) entry which is preliminary data.</text>
</comment>
<sequence length="195" mass="23355">MNIECEYCGALRWKREKLGLCCINSEVILAPLQLPLPEIYYFLTEKEQVLFVNKIRVYNQGDHYHQISLALPEQREIPKFFQIYFYDSSDIEVQIDRRYKVMKQSLNRDMIINIQNVLIDLNPFVNTYISARNKDLKDSLYYILIYNKHSKDMRQYNTPLAKEVAAICFFNENMHVRDILIVRHNDELKKISELH</sequence>
<reference evidence="1" key="1">
    <citation type="submission" date="2021-06" db="EMBL/GenBank/DDBJ databases">
        <authorList>
            <person name="Kallberg Y."/>
            <person name="Tangrot J."/>
            <person name="Rosling A."/>
        </authorList>
    </citation>
    <scope>NUCLEOTIDE SEQUENCE</scope>
    <source>
        <strain evidence="1">MA453B</strain>
    </source>
</reference>
<dbReference type="OrthoDB" id="6777647at2759"/>
<evidence type="ECO:0000313" key="2">
    <source>
        <dbReference type="Proteomes" id="UP000789405"/>
    </source>
</evidence>
<keyword evidence="2" id="KW-1185">Reference proteome</keyword>
<gene>
    <name evidence="1" type="ORF">DERYTH_LOCUS21988</name>
</gene>
<proteinExistence type="predicted"/>
<name>A0A9N9JSL6_9GLOM</name>
<dbReference type="PANTHER" id="PTHR45786:SF74">
    <property type="entry name" value="ATP-DEPENDENT DNA HELICASE"/>
    <property type="match status" value="1"/>
</dbReference>
<accession>A0A9N9JSL6</accession>
<dbReference type="Proteomes" id="UP000789405">
    <property type="component" value="Unassembled WGS sequence"/>
</dbReference>
<protein>
    <submittedName>
        <fullName evidence="1">22204_t:CDS:1</fullName>
    </submittedName>
</protein>